<feature type="domain" description="GEVED" evidence="4">
    <location>
        <begin position="476"/>
        <end position="556"/>
    </location>
</feature>
<dbReference type="GO" id="GO:0005975">
    <property type="term" value="P:carbohydrate metabolic process"/>
    <property type="evidence" value="ECO:0007669"/>
    <property type="project" value="UniProtKB-ARBA"/>
</dbReference>
<dbReference type="Gene3D" id="2.60.40.10">
    <property type="entry name" value="Immunoglobulins"/>
    <property type="match status" value="1"/>
</dbReference>
<dbReference type="GeneID" id="65343966"/>
<feature type="chain" id="PRO_5009279214" description="Cna protein B-type domain-containing protein" evidence="2">
    <location>
        <begin position="34"/>
        <end position="997"/>
    </location>
</feature>
<evidence type="ECO:0000256" key="1">
    <source>
        <dbReference type="SAM" id="Phobius"/>
    </source>
</evidence>
<keyword evidence="1" id="KW-1133">Transmembrane helix</keyword>
<dbReference type="OrthoDB" id="134475at2"/>
<dbReference type="InterPro" id="IPR045474">
    <property type="entry name" value="GEVED"/>
</dbReference>
<evidence type="ECO:0008006" key="7">
    <source>
        <dbReference type="Google" id="ProtNLM"/>
    </source>
</evidence>
<evidence type="ECO:0000259" key="3">
    <source>
        <dbReference type="Pfam" id="PF18651"/>
    </source>
</evidence>
<dbReference type="STRING" id="131112.SAMN04489737_0207"/>
<feature type="signal peptide" evidence="2">
    <location>
        <begin position="1"/>
        <end position="33"/>
    </location>
</feature>
<protein>
    <recommendedName>
        <fullName evidence="7">Cna protein B-type domain-containing protein</fullName>
    </recommendedName>
</protein>
<dbReference type="RefSeq" id="WP_091278830.1">
    <property type="nucleotide sequence ID" value="NZ_JABAPL010000001.1"/>
</dbReference>
<name>A0A1H2LBR0_9ACTO</name>
<proteinExistence type="predicted"/>
<evidence type="ECO:0000313" key="5">
    <source>
        <dbReference type="EMBL" id="SDU77866.1"/>
    </source>
</evidence>
<keyword evidence="1" id="KW-0472">Membrane</keyword>
<keyword evidence="6" id="KW-1185">Reference proteome</keyword>
<dbReference type="InterPro" id="IPR013783">
    <property type="entry name" value="Ig-like_fold"/>
</dbReference>
<accession>A0A1H2LBR0</accession>
<evidence type="ECO:0000313" key="6">
    <source>
        <dbReference type="Proteomes" id="UP000214355"/>
    </source>
</evidence>
<dbReference type="Pfam" id="PF18651">
    <property type="entry name" value="CshA_NR2"/>
    <property type="match status" value="1"/>
</dbReference>
<evidence type="ECO:0000259" key="4">
    <source>
        <dbReference type="Pfam" id="PF20009"/>
    </source>
</evidence>
<dbReference type="AlphaFoldDB" id="A0A1H2LBR0"/>
<keyword evidence="1" id="KW-0812">Transmembrane</keyword>
<dbReference type="InterPro" id="IPR040683">
    <property type="entry name" value="CshA_NR2"/>
</dbReference>
<organism evidence="5 6">
    <name type="scientific">Arcanobacterium phocae</name>
    <dbReference type="NCBI Taxonomy" id="131112"/>
    <lineage>
        <taxon>Bacteria</taxon>
        <taxon>Bacillati</taxon>
        <taxon>Actinomycetota</taxon>
        <taxon>Actinomycetes</taxon>
        <taxon>Actinomycetales</taxon>
        <taxon>Actinomycetaceae</taxon>
        <taxon>Arcanobacterium</taxon>
    </lineage>
</organism>
<feature type="transmembrane region" description="Helical" evidence="1">
    <location>
        <begin position="962"/>
        <end position="984"/>
    </location>
</feature>
<keyword evidence="2" id="KW-0732">Signal</keyword>
<dbReference type="EMBL" id="LT629804">
    <property type="protein sequence ID" value="SDU77866.1"/>
    <property type="molecule type" value="Genomic_DNA"/>
</dbReference>
<dbReference type="Proteomes" id="UP000214355">
    <property type="component" value="Chromosome I"/>
</dbReference>
<sequence length="997" mass="108231">MRRRKKIAVLSTITGLFLALFVVLPVTNTPANAQYGDGGSDKRYGSKYAGVIDWIDWSKRYEDTDDEKIIVSDLGDPKPWKDKSSPLYGKGGGAGGDYSAWIYGTELHKPYVVKSYNAIGAATLITTCRMSDFHPDKNVSAEVLDNKKTWLAFETPGRRGWANHWDKVYQSYDPNKEKGMPVGIGLAGNASRDVSFDLDCSANIKSVNNGVVSISPVPIKGLVISDPETLTKNETINIVPVKAQDDSIVRWKMLEGNDFGKDLSGQVVVGTPDNAFGNDYPATTVKSLTHFNSKKLDFGKSLRWTVRDNDQPFETLYAEDATGMHVYIHRPGGGNAVYIALGVVVGVDFSDGKEIDGKVYDQAGAVVQPDIIGRPLEGGTNRQPIELNAKSNSLGSKYLYETSLNYQVTPYLGEKGPDLDTHYVNGGRGWSNLIGDDQTGDDDEDAFDRPLLVAAQPGTVTQDIPCMPAEQGETHVSGWLDWNADGHLDDKTERANGTCSGKTATLTWDVTEDMVKGLTSTPSKSLLRLVITTAGTDTYSYDSIVPDGEVEDHPVTLVRPRLSITKKMVDDSGATIGSDSLAGFVFKTVYDSALLTITDPEKQTDTSGVVNWPLAFKDLETRSLDIRDAQPQEEATLTVAEVNSGELGYAPYSVDCHSNITGDGSENGQLVYAWPEAESLEPRVKADDKAFSLTIKPTTIGSCTVKNQKYAQISVTPQVSFLNLPQQLGATDQLFKGSFTCTPPTHQGTSFPQLTEVTGEWEASLGQPWTSDPKEHYIVPGSTCSVTSVVPSDPQIGPIANNSEYVWSKKASGDYEYSATKVNKATQSVQNIDVSIHAKQVETASVYWKNLNRAEKEISPATFKLSSESAGFNVEDIIDCTQEPCQGMDKDSRPGHYRVDDVKLGDNYVLTQIVAPTGYELAAPTKPFNVVAKDIGHGKEIGPVYNDRISANLLPSLPLSGGMSAVLFTLIGACGMLLASATGYSTLRTKWMEKGDN</sequence>
<feature type="domain" description="Surface adhesin CshA non-repetitive" evidence="3">
    <location>
        <begin position="51"/>
        <end position="340"/>
    </location>
</feature>
<dbReference type="Pfam" id="PF20009">
    <property type="entry name" value="GEVED"/>
    <property type="match status" value="1"/>
</dbReference>
<evidence type="ECO:0000256" key="2">
    <source>
        <dbReference type="SAM" id="SignalP"/>
    </source>
</evidence>
<reference evidence="6" key="1">
    <citation type="submission" date="2016-10" db="EMBL/GenBank/DDBJ databases">
        <authorList>
            <person name="Varghese N."/>
            <person name="Submissions S."/>
        </authorList>
    </citation>
    <scope>NUCLEOTIDE SEQUENCE [LARGE SCALE GENOMIC DNA]</scope>
    <source>
        <strain evidence="6">DSM 10002</strain>
    </source>
</reference>
<gene>
    <name evidence="5" type="ORF">SAMN04489737_0207</name>
</gene>